<dbReference type="Pfam" id="PF00642">
    <property type="entry name" value="zf-CCCH"/>
    <property type="match status" value="5"/>
</dbReference>
<name>A0AAP0RIB2_LIQFO</name>
<accession>A0AAP0RIB2</accession>
<protein>
    <recommendedName>
        <fullName evidence="7">C3H1-type domain-containing protein</fullName>
    </recommendedName>
</protein>
<keyword evidence="4" id="KW-0238">DNA-binding</keyword>
<feature type="zinc finger region" description="C3H1-type" evidence="5">
    <location>
        <begin position="177"/>
        <end position="205"/>
    </location>
</feature>
<feature type="region of interest" description="Disordered" evidence="6">
    <location>
        <begin position="1"/>
        <end position="126"/>
    </location>
</feature>
<evidence type="ECO:0000256" key="5">
    <source>
        <dbReference type="PROSITE-ProRule" id="PRU00723"/>
    </source>
</evidence>
<feature type="domain" description="C3H1-type" evidence="7">
    <location>
        <begin position="223"/>
        <end position="251"/>
    </location>
</feature>
<dbReference type="Gene3D" id="4.10.1000.10">
    <property type="entry name" value="Zinc finger, CCCH-type"/>
    <property type="match status" value="2"/>
</dbReference>
<proteinExistence type="predicted"/>
<keyword evidence="3 5" id="KW-0862">Zinc</keyword>
<feature type="zinc finger region" description="C3H1-type" evidence="5">
    <location>
        <begin position="357"/>
        <end position="385"/>
    </location>
</feature>
<feature type="zinc finger region" description="C3H1-type" evidence="5">
    <location>
        <begin position="403"/>
        <end position="431"/>
    </location>
</feature>
<feature type="compositionally biased region" description="Basic and acidic residues" evidence="6">
    <location>
        <begin position="50"/>
        <end position="70"/>
    </location>
</feature>
<feature type="zinc finger region" description="C3H1-type" evidence="5">
    <location>
        <begin position="223"/>
        <end position="251"/>
    </location>
</feature>
<dbReference type="InterPro" id="IPR050974">
    <property type="entry name" value="Plant_ZF_CCCH"/>
</dbReference>
<organism evidence="8 9">
    <name type="scientific">Liquidambar formosana</name>
    <name type="common">Formosan gum</name>
    <dbReference type="NCBI Taxonomy" id="63359"/>
    <lineage>
        <taxon>Eukaryota</taxon>
        <taxon>Viridiplantae</taxon>
        <taxon>Streptophyta</taxon>
        <taxon>Embryophyta</taxon>
        <taxon>Tracheophyta</taxon>
        <taxon>Spermatophyta</taxon>
        <taxon>Magnoliopsida</taxon>
        <taxon>eudicotyledons</taxon>
        <taxon>Gunneridae</taxon>
        <taxon>Pentapetalae</taxon>
        <taxon>Saxifragales</taxon>
        <taxon>Altingiaceae</taxon>
        <taxon>Liquidambar</taxon>
    </lineage>
</organism>
<dbReference type="PROSITE" id="PS50103">
    <property type="entry name" value="ZF_C3H1"/>
    <property type="match status" value="5"/>
</dbReference>
<dbReference type="Gene3D" id="2.30.30.1190">
    <property type="match status" value="1"/>
</dbReference>
<dbReference type="SUPFAM" id="SSF90229">
    <property type="entry name" value="CCCH zinc finger"/>
    <property type="match status" value="4"/>
</dbReference>
<dbReference type="PANTHER" id="PTHR12506">
    <property type="entry name" value="PROTEIN PHOSPHATASE RELATED"/>
    <property type="match status" value="1"/>
</dbReference>
<evidence type="ECO:0000256" key="3">
    <source>
        <dbReference type="ARBA" id="ARBA00022833"/>
    </source>
</evidence>
<feature type="compositionally biased region" description="Basic and acidic residues" evidence="6">
    <location>
        <begin position="87"/>
        <end position="122"/>
    </location>
</feature>
<dbReference type="GO" id="GO:0003677">
    <property type="term" value="F:DNA binding"/>
    <property type="evidence" value="ECO:0007669"/>
    <property type="project" value="UniProtKB-KW"/>
</dbReference>
<evidence type="ECO:0000259" key="7">
    <source>
        <dbReference type="PROSITE" id="PS50103"/>
    </source>
</evidence>
<sequence>MGGTESSSTLNPPEQPGLGFQSSPSSSASHDPLPPSSDLDPPSEQTLAEEFQKLDLKETEENEKLDLKETEENENEKDEQSGENGSESERGSESASEDEKEKENESEKLGDESESASKDEKSKRYHYPVRPDAEDCSYYLRTGTCKFGSNCKFNHPVRRKNQGVKEKVKEREEFLERPGQMECKYYLRTGGCKFGKACRYNHTRGKTPVAPVLEYNFLGLPIRLGERECPYYMRTGSCKYATNCRFNHPDPTAGCDPPSGYGNGGSVSLQGASQPTVASWSPSRTLNETGPFVPMMYSPTQGVPPPNSEWNGYQASVYPPERSMHPPPAFVVNNPATETSVYTHHQQQMLVEEFPERPGQPECSYFLKTGDCKFRSGCKYNHPKSRIPKSPPCTVTEMGLPLRPDQIICAHYSRYGICKFGPNCKFDHPQNIGHSASAVSGLDHPPPFGNTATTAGTRLAGNGNGSEAVIQQPL</sequence>
<dbReference type="SMART" id="SM00356">
    <property type="entry name" value="ZnF_C3H1"/>
    <property type="match status" value="5"/>
</dbReference>
<feature type="compositionally biased region" description="Polar residues" evidence="6">
    <location>
        <begin position="1"/>
        <end position="12"/>
    </location>
</feature>
<evidence type="ECO:0000256" key="2">
    <source>
        <dbReference type="ARBA" id="ARBA00022771"/>
    </source>
</evidence>
<evidence type="ECO:0000256" key="1">
    <source>
        <dbReference type="ARBA" id="ARBA00022723"/>
    </source>
</evidence>
<reference evidence="8 9" key="1">
    <citation type="journal article" date="2024" name="Plant J.">
        <title>Genome sequences and population genomics reveal climatic adaptation and genomic divergence between two closely related sweetgum species.</title>
        <authorList>
            <person name="Xu W.Q."/>
            <person name="Ren C.Q."/>
            <person name="Zhang X.Y."/>
            <person name="Comes H.P."/>
            <person name="Liu X.H."/>
            <person name="Li Y.G."/>
            <person name="Kettle C.J."/>
            <person name="Jalonen R."/>
            <person name="Gaisberger H."/>
            <person name="Ma Y.Z."/>
            <person name="Qiu Y.X."/>
        </authorList>
    </citation>
    <scope>NUCLEOTIDE SEQUENCE [LARGE SCALE GENOMIC DNA]</scope>
    <source>
        <strain evidence="8">Hangzhou</strain>
    </source>
</reference>
<feature type="zinc finger region" description="C3H1-type" evidence="5">
    <location>
        <begin position="130"/>
        <end position="158"/>
    </location>
</feature>
<dbReference type="InterPro" id="IPR000571">
    <property type="entry name" value="Znf_CCCH"/>
</dbReference>
<evidence type="ECO:0000313" key="8">
    <source>
        <dbReference type="EMBL" id="KAK9278571.1"/>
    </source>
</evidence>
<dbReference type="PANTHER" id="PTHR12506:SF20">
    <property type="entry name" value="ZINC FINGER CCCH DOMAIN-CONTAINING PROTEIN 67"/>
    <property type="match status" value="1"/>
</dbReference>
<feature type="domain" description="C3H1-type" evidence="7">
    <location>
        <begin position="130"/>
        <end position="158"/>
    </location>
</feature>
<feature type="domain" description="C3H1-type" evidence="7">
    <location>
        <begin position="177"/>
        <end position="205"/>
    </location>
</feature>
<dbReference type="EMBL" id="JBBPBK010000009">
    <property type="protein sequence ID" value="KAK9278571.1"/>
    <property type="molecule type" value="Genomic_DNA"/>
</dbReference>
<dbReference type="GO" id="GO:0003729">
    <property type="term" value="F:mRNA binding"/>
    <property type="evidence" value="ECO:0007669"/>
    <property type="project" value="UniProtKB-ARBA"/>
</dbReference>
<comment type="caution">
    <text evidence="8">The sequence shown here is derived from an EMBL/GenBank/DDBJ whole genome shotgun (WGS) entry which is preliminary data.</text>
</comment>
<keyword evidence="2 5" id="KW-0863">Zinc-finger</keyword>
<evidence type="ECO:0000313" key="9">
    <source>
        <dbReference type="Proteomes" id="UP001415857"/>
    </source>
</evidence>
<evidence type="ECO:0000256" key="4">
    <source>
        <dbReference type="ARBA" id="ARBA00023125"/>
    </source>
</evidence>
<dbReference type="InterPro" id="IPR036855">
    <property type="entry name" value="Znf_CCCH_sf"/>
</dbReference>
<feature type="domain" description="C3H1-type" evidence="7">
    <location>
        <begin position="403"/>
        <end position="431"/>
    </location>
</feature>
<keyword evidence="9" id="KW-1185">Reference proteome</keyword>
<keyword evidence="1 5" id="KW-0479">Metal-binding</keyword>
<evidence type="ECO:0000256" key="6">
    <source>
        <dbReference type="SAM" id="MobiDB-lite"/>
    </source>
</evidence>
<feature type="domain" description="C3H1-type" evidence="7">
    <location>
        <begin position="357"/>
        <end position="385"/>
    </location>
</feature>
<dbReference type="AlphaFoldDB" id="A0AAP0RIB2"/>
<feature type="compositionally biased region" description="Low complexity" evidence="6">
    <location>
        <begin position="22"/>
        <end position="43"/>
    </location>
</feature>
<gene>
    <name evidence="8" type="ORF">L1049_028143</name>
</gene>
<dbReference type="Proteomes" id="UP001415857">
    <property type="component" value="Unassembled WGS sequence"/>
</dbReference>
<dbReference type="GO" id="GO:0008270">
    <property type="term" value="F:zinc ion binding"/>
    <property type="evidence" value="ECO:0007669"/>
    <property type="project" value="UniProtKB-KW"/>
</dbReference>